<keyword evidence="1" id="KW-0732">Signal</keyword>
<evidence type="ECO:0000313" key="2">
    <source>
        <dbReference type="EMBL" id="MCS0632479.1"/>
    </source>
</evidence>
<dbReference type="Gene3D" id="2.40.50.320">
    <property type="entry name" value="Copper binding periplasmic protein CusF"/>
    <property type="match status" value="1"/>
</dbReference>
<dbReference type="Proteomes" id="UP001165263">
    <property type="component" value="Unassembled WGS sequence"/>
</dbReference>
<accession>A0ABT2C733</accession>
<keyword evidence="3" id="KW-1185">Reference proteome</keyword>
<evidence type="ECO:0000313" key="3">
    <source>
        <dbReference type="Proteomes" id="UP001165263"/>
    </source>
</evidence>
<gene>
    <name evidence="2" type="ORF">NX786_24400</name>
</gene>
<feature type="chain" id="PRO_5045484709" evidence="1">
    <location>
        <begin position="27"/>
        <end position="116"/>
    </location>
</feature>
<sequence length="116" mass="12288">MTRSFSLFGTLFVAAGLTLASAGASAQMHDHDQHAAAAPDNPDVLAEGGVQKVDKDTGKLTIKHGPLNNLGMPAMTMAFKVRDPAMLDQVKAGEQVRFRAERANGSLVITQLEVSK</sequence>
<dbReference type="EMBL" id="JANUHC010000010">
    <property type="protein sequence ID" value="MCS0632479.1"/>
    <property type="molecule type" value="Genomic_DNA"/>
</dbReference>
<feature type="signal peptide" evidence="1">
    <location>
        <begin position="1"/>
        <end position="26"/>
    </location>
</feature>
<dbReference type="RefSeq" id="WP_259451514.1">
    <property type="nucleotide sequence ID" value="NZ_CP119520.1"/>
</dbReference>
<comment type="caution">
    <text evidence="2">The sequence shown here is derived from an EMBL/GenBank/DDBJ whole genome shotgun (WGS) entry which is preliminary data.</text>
</comment>
<name>A0ABT2C733_9BURK</name>
<organism evidence="2 3">
    <name type="scientific">Telluria mixta</name>
    <dbReference type="NCBI Taxonomy" id="34071"/>
    <lineage>
        <taxon>Bacteria</taxon>
        <taxon>Pseudomonadati</taxon>
        <taxon>Pseudomonadota</taxon>
        <taxon>Betaproteobacteria</taxon>
        <taxon>Burkholderiales</taxon>
        <taxon>Oxalobacteraceae</taxon>
        <taxon>Telluria group</taxon>
        <taxon>Telluria</taxon>
    </lineage>
</organism>
<reference evidence="2" key="1">
    <citation type="submission" date="2022-08" db="EMBL/GenBank/DDBJ databases">
        <title>Reclassification of Massilia species as members of the genera Telluria, Duganella, Pseudoduganella, Mokoshia gen. nov. and Zemynaea gen. nov. using orthogonal and non-orthogonal genome-based approaches.</title>
        <authorList>
            <person name="Bowman J.P."/>
        </authorList>
    </citation>
    <scope>NUCLEOTIDE SEQUENCE</scope>
    <source>
        <strain evidence="2">LMG 11547</strain>
    </source>
</reference>
<evidence type="ECO:0000256" key="1">
    <source>
        <dbReference type="SAM" id="SignalP"/>
    </source>
</evidence>
<protein>
    <submittedName>
        <fullName evidence="2">Copper-binding protein</fullName>
    </submittedName>
</protein>
<dbReference type="InterPro" id="IPR021647">
    <property type="entry name" value="CusF_Ec"/>
</dbReference>
<dbReference type="InterPro" id="IPR042230">
    <property type="entry name" value="CusF_sf"/>
</dbReference>
<proteinExistence type="predicted"/>
<dbReference type="Pfam" id="PF11604">
    <property type="entry name" value="CusF_Ec"/>
    <property type="match status" value="1"/>
</dbReference>